<proteinExistence type="predicted"/>
<dbReference type="GeneID" id="75830580"/>
<comment type="caution">
    <text evidence="3">The sequence shown here is derived from an EMBL/GenBank/DDBJ whole genome shotgun (WGS) entry which is preliminary data.</text>
</comment>
<feature type="transmembrane region" description="Helical" evidence="2">
    <location>
        <begin position="142"/>
        <end position="162"/>
    </location>
</feature>
<keyword evidence="2" id="KW-1133">Transmembrane helix</keyword>
<keyword evidence="4" id="KW-1185">Reference proteome</keyword>
<evidence type="ECO:0000313" key="3">
    <source>
        <dbReference type="EMBL" id="KAI6781317.1"/>
    </source>
</evidence>
<dbReference type="RefSeq" id="XP_051362173.1">
    <property type="nucleotide sequence ID" value="XM_051506613.1"/>
</dbReference>
<organism evidence="3 4">
    <name type="scientific">Emericellopsis cladophorae</name>
    <dbReference type="NCBI Taxonomy" id="2686198"/>
    <lineage>
        <taxon>Eukaryota</taxon>
        <taxon>Fungi</taxon>
        <taxon>Dikarya</taxon>
        <taxon>Ascomycota</taxon>
        <taxon>Pezizomycotina</taxon>
        <taxon>Sordariomycetes</taxon>
        <taxon>Hypocreomycetidae</taxon>
        <taxon>Hypocreales</taxon>
        <taxon>Bionectriaceae</taxon>
        <taxon>Emericellopsis</taxon>
    </lineage>
</organism>
<reference evidence="3" key="1">
    <citation type="journal article" date="2021" name="J Fungi (Basel)">
        <title>Genomic and Metabolomic Analyses of the Marine Fungus Emericellopsis cladophorae: Insights into Saltwater Adaptability Mechanisms and Its Biosynthetic Potential.</title>
        <authorList>
            <person name="Goncalves M.F.M."/>
            <person name="Hilario S."/>
            <person name="Van de Peer Y."/>
            <person name="Esteves A.C."/>
            <person name="Alves A."/>
        </authorList>
    </citation>
    <scope>NUCLEOTIDE SEQUENCE</scope>
    <source>
        <strain evidence="3">MUM 19.33</strain>
    </source>
</reference>
<reference evidence="3" key="2">
    <citation type="submission" date="2022-07" db="EMBL/GenBank/DDBJ databases">
        <authorList>
            <person name="Goncalves M.F.M."/>
            <person name="Hilario S."/>
            <person name="Van De Peer Y."/>
            <person name="Esteves A.C."/>
            <person name="Alves A."/>
        </authorList>
    </citation>
    <scope>NUCLEOTIDE SEQUENCE</scope>
    <source>
        <strain evidence="3">MUM 19.33</strain>
    </source>
</reference>
<keyword evidence="2" id="KW-0472">Membrane</keyword>
<dbReference type="EMBL" id="JAGIXG020000023">
    <property type="protein sequence ID" value="KAI6781317.1"/>
    <property type="molecule type" value="Genomic_DNA"/>
</dbReference>
<name>A0A9P9Y0M1_9HYPO</name>
<feature type="transmembrane region" description="Helical" evidence="2">
    <location>
        <begin position="73"/>
        <end position="92"/>
    </location>
</feature>
<feature type="transmembrane region" description="Helical" evidence="2">
    <location>
        <begin position="12"/>
        <end position="29"/>
    </location>
</feature>
<feature type="transmembrane region" description="Helical" evidence="2">
    <location>
        <begin position="41"/>
        <end position="61"/>
    </location>
</feature>
<evidence type="ECO:0000256" key="1">
    <source>
        <dbReference type="SAM" id="MobiDB-lite"/>
    </source>
</evidence>
<keyword evidence="2" id="KW-0812">Transmembrane</keyword>
<accession>A0A9P9Y0M1</accession>
<dbReference type="AlphaFoldDB" id="A0A9P9Y0M1"/>
<protein>
    <recommendedName>
        <fullName evidence="5">MARVEL domain-containing protein</fullName>
    </recommendedName>
</protein>
<feature type="region of interest" description="Disordered" evidence="1">
    <location>
        <begin position="172"/>
        <end position="201"/>
    </location>
</feature>
<evidence type="ECO:0000256" key="2">
    <source>
        <dbReference type="SAM" id="Phobius"/>
    </source>
</evidence>
<evidence type="ECO:0008006" key="5">
    <source>
        <dbReference type="Google" id="ProtNLM"/>
    </source>
</evidence>
<evidence type="ECO:0000313" key="4">
    <source>
        <dbReference type="Proteomes" id="UP001055219"/>
    </source>
</evidence>
<dbReference type="Proteomes" id="UP001055219">
    <property type="component" value="Unassembled WGS sequence"/>
</dbReference>
<dbReference type="OrthoDB" id="4918558at2759"/>
<sequence>MFFAVFFVTTRILQLLILIPTVGMLAWFVDNFTKANALTPASILVLFIVSTLALAWALFTVFSYHRSSSNGRFIALVDLAFVGAFIAGVYYLRGIASEDCTTVSFGRGDDWTANLGDIQVSGPGADISWRTEKRCAMLKASFAFGIIAAIQFFCTAIAAFFHGDDHVEYARRDRHHSSRHSHRRSHSGSRHSHHSHRRVYV</sequence>
<gene>
    <name evidence="3" type="ORF">J7T54_004090</name>
</gene>